<dbReference type="InParanoid" id="Q01Z27"/>
<dbReference type="InterPro" id="IPR024361">
    <property type="entry name" value="BACON"/>
</dbReference>
<dbReference type="CDD" id="cd14948">
    <property type="entry name" value="BACON"/>
    <property type="match status" value="1"/>
</dbReference>
<dbReference type="InterPro" id="IPR013783">
    <property type="entry name" value="Ig-like_fold"/>
</dbReference>
<feature type="chain" id="PRO_5004162879" description="BACON domain-containing protein" evidence="1">
    <location>
        <begin position="23"/>
        <end position="862"/>
    </location>
</feature>
<dbReference type="KEGG" id="sus:Acid_4124"/>
<gene>
    <name evidence="2" type="ordered locus">Acid_4124</name>
</gene>
<reference evidence="2" key="1">
    <citation type="submission" date="2006-10" db="EMBL/GenBank/DDBJ databases">
        <title>Complete sequence of Solibacter usitatus Ellin6076.</title>
        <authorList>
            <consortium name="US DOE Joint Genome Institute"/>
            <person name="Copeland A."/>
            <person name="Lucas S."/>
            <person name="Lapidus A."/>
            <person name="Barry K."/>
            <person name="Detter J.C."/>
            <person name="Glavina del Rio T."/>
            <person name="Hammon N."/>
            <person name="Israni S."/>
            <person name="Dalin E."/>
            <person name="Tice H."/>
            <person name="Pitluck S."/>
            <person name="Thompson L.S."/>
            <person name="Brettin T."/>
            <person name="Bruce D."/>
            <person name="Han C."/>
            <person name="Tapia R."/>
            <person name="Gilna P."/>
            <person name="Schmutz J."/>
            <person name="Larimer F."/>
            <person name="Land M."/>
            <person name="Hauser L."/>
            <person name="Kyrpides N."/>
            <person name="Mikhailova N."/>
            <person name="Janssen P.H."/>
            <person name="Kuske C.R."/>
            <person name="Richardson P."/>
        </authorList>
    </citation>
    <scope>NUCLEOTIDE SEQUENCE</scope>
    <source>
        <strain evidence="2">Ellin6076</strain>
    </source>
</reference>
<sequence precursor="true">MFLQTRPLGALCLLLLAHQAFAQPRRDADVRASASLAEIARRPISLTVIGSAVPREVYEPERALRRRNSANPGTVIARQSEPVPAQAVAGTVPSFGGFQGLGDNFTAIPPDTQGAVGPNHVVTLLNTQVMIQSRSGAAQTGFPITLNAFWSPLGNFNDTFDPRIFYDTASSRWIACSAVNSDTANSALLIAASQTGDPTGKWNYYKINIGAANQWGDFPVLGFNANWVVVSMNMFQIRGKGAYTGTNLYVFSRADLYDASGTGNHITFSDTEGELTPVRDYDNSQPNTLYLVQAFASEYAADPGTGEIRVSKLSGAIGSETFSGGNGGTALIHAPWSDAGADADFGPQLGASTNIDTGDSRLGNCVMRTGKIWCTHTIFLPYGKPTHAAVQWFQIDPSQNPPSVLQRGRIEDTARVFYYAYPSIAVNKNSDALIGYTRFSAGDYATAAFAYRTASDPLGATQPELVVKAGETSYVNPGARTGSNRWGDYSATVVDPVNDLAFWTLQEYAATPPGTRTGAFGTWWAQVTAPSIATPCSFTVTTAKATFDNAGGTGNITVATSAGCAWQAASNAPWIAIASGTPGSGNGTVTFSIAKTNDPRIGTLTVAGQTVTLTQGAASPGSGGAPAFTAQGVVNAASLQAGVIAPGEVLTVFGTNLGPATIQKPSVIAGQVDTVAGGTRFLFDGIAAPMIYAVSGQAAAVVPFALQGHATTQLQVESQGTRSAPITLPVAAAAPAIFTTSQSGKGQGAILNQDGSFNALSTPAASGSTVVIYATGGGVLSPAATDGSLAQAPFGRLSQPYSVRIGGLPAAVAYAGAAPGIIQGVIQINAVVPIGIAPSATVPLDITIAGVTSPAGVTLAVR</sequence>
<organism evidence="2">
    <name type="scientific">Solibacter usitatus (strain Ellin6076)</name>
    <dbReference type="NCBI Taxonomy" id="234267"/>
    <lineage>
        <taxon>Bacteria</taxon>
        <taxon>Pseudomonadati</taxon>
        <taxon>Acidobacteriota</taxon>
        <taxon>Terriglobia</taxon>
        <taxon>Bryobacterales</taxon>
        <taxon>Solibacteraceae</taxon>
        <taxon>Candidatus Solibacter</taxon>
    </lineage>
</organism>
<dbReference type="Gene3D" id="2.60.40.10">
    <property type="entry name" value="Immunoglobulins"/>
    <property type="match status" value="1"/>
</dbReference>
<dbReference type="AlphaFoldDB" id="Q01Z27"/>
<dbReference type="InterPro" id="IPR017803">
    <property type="entry name" value="CHP03437_C"/>
</dbReference>
<evidence type="ECO:0008006" key="3">
    <source>
        <dbReference type="Google" id="ProtNLM"/>
    </source>
</evidence>
<dbReference type="HOGENOM" id="CLU_332006_0_0_0"/>
<name>Q01Z27_SOLUE</name>
<protein>
    <recommendedName>
        <fullName evidence="3">BACON domain-containing protein</fullName>
    </recommendedName>
</protein>
<accession>Q01Z27</accession>
<keyword evidence="1" id="KW-0732">Signal</keyword>
<dbReference type="EMBL" id="CP000473">
    <property type="protein sequence ID" value="ABJ85088.1"/>
    <property type="molecule type" value="Genomic_DNA"/>
</dbReference>
<dbReference type="OrthoDB" id="1488385at2"/>
<feature type="signal peptide" evidence="1">
    <location>
        <begin position="1"/>
        <end position="22"/>
    </location>
</feature>
<dbReference type="eggNOG" id="COG2931">
    <property type="taxonomic scope" value="Bacteria"/>
</dbReference>
<dbReference type="eggNOG" id="COG1470">
    <property type="taxonomic scope" value="Bacteria"/>
</dbReference>
<dbReference type="NCBIfam" id="TIGR03437">
    <property type="entry name" value="Soli_cterm"/>
    <property type="match status" value="1"/>
</dbReference>
<evidence type="ECO:0000256" key="1">
    <source>
        <dbReference type="SAM" id="SignalP"/>
    </source>
</evidence>
<proteinExistence type="predicted"/>
<evidence type="ECO:0000313" key="2">
    <source>
        <dbReference type="EMBL" id="ABJ85088.1"/>
    </source>
</evidence>
<dbReference type="STRING" id="234267.Acid_4124"/>